<reference evidence="1 2" key="1">
    <citation type="submission" date="2019-08" db="EMBL/GenBank/DDBJ databases">
        <title>Emergence of NDM-5-producing hypervirulent Klebsiella pneumoniae from clinical infections.</title>
        <authorList>
            <person name="Shen Z."/>
            <person name="Zhang H."/>
            <person name="Li M."/>
        </authorList>
    </citation>
    <scope>NUCLEOTIDE SEQUENCE [LARGE SCALE GENOMIC DNA]</scope>
    <source>
        <strain evidence="1 2">RJ18-01</strain>
    </source>
</reference>
<dbReference type="Gene3D" id="2.40.50.1070">
    <property type="match status" value="1"/>
</dbReference>
<evidence type="ECO:0000313" key="2">
    <source>
        <dbReference type="Proteomes" id="UP000325127"/>
    </source>
</evidence>
<dbReference type="Proteomes" id="UP000325127">
    <property type="component" value="Chromosome"/>
</dbReference>
<name>A0A5C2LKQ7_KLEPN</name>
<protein>
    <submittedName>
        <fullName evidence="1">Uncharacterized protein</fullName>
    </submittedName>
</protein>
<dbReference type="AlphaFoldDB" id="A0A5C2LKQ7"/>
<organism evidence="1 2">
    <name type="scientific">Klebsiella pneumoniae</name>
    <dbReference type="NCBI Taxonomy" id="573"/>
    <lineage>
        <taxon>Bacteria</taxon>
        <taxon>Pseudomonadati</taxon>
        <taxon>Pseudomonadota</taxon>
        <taxon>Gammaproteobacteria</taxon>
        <taxon>Enterobacterales</taxon>
        <taxon>Enterobacteriaceae</taxon>
        <taxon>Klebsiella/Raoultella group</taxon>
        <taxon>Klebsiella</taxon>
        <taxon>Klebsiella pneumoniae complex</taxon>
    </lineage>
</organism>
<proteinExistence type="predicted"/>
<accession>A0A5C2LKQ7</accession>
<sequence length="102" mass="11216">MGLPPSRTRRADYRPKTQLVQMGFRPGSAKTSIDVVQCPCFGANQRHCCPAVRECLSALGALRHLGHVRLVQRADNGPLMVHRHTAALPATGEEKLERFSAN</sequence>
<gene>
    <name evidence="1" type="ORF">FZ928_26735</name>
</gene>
<evidence type="ECO:0000313" key="1">
    <source>
        <dbReference type="EMBL" id="QEP92912.1"/>
    </source>
</evidence>
<dbReference type="EMBL" id="CP043670">
    <property type="protein sequence ID" value="QEP92912.1"/>
    <property type="molecule type" value="Genomic_DNA"/>
</dbReference>